<feature type="domain" description="Methyltransferase" evidence="4">
    <location>
        <begin position="76"/>
        <end position="162"/>
    </location>
</feature>
<sequence length="263" mass="29228">MRGVHYRHDRLRHPGWTLTLVAVLVSLGAMPKLSFMRGEGPGAITPDGCAVEFYARLRARGEPELIHEAIGEKASVLELGAGAGRVTHPLRDLGHEIVAVDESPDMLARIRGAETVCAPIQDLNLGRRFDAVVMISFLIDIPDDDLMRAFLRTCRSHVRDDGCLILERHKPGWHETVRPTERTDPAGFTSRIRTVERPEPGTVALTVDYLWGDASWTHSFLTRPMSDERLSAELATAGFRIDRFLDPDRSWVRARPVPGGQGA</sequence>
<dbReference type="Gene3D" id="3.40.50.150">
    <property type="entry name" value="Vaccinia Virus protein VP39"/>
    <property type="match status" value="1"/>
</dbReference>
<name>A0ABQ4GZ72_9ACTN</name>
<dbReference type="InterPro" id="IPR041698">
    <property type="entry name" value="Methyltransf_25"/>
</dbReference>
<reference evidence="5 6" key="1">
    <citation type="submission" date="2021-01" db="EMBL/GenBank/DDBJ databases">
        <title>Whole genome shotgun sequence of Microbispora siamensis NBRC 104113.</title>
        <authorList>
            <person name="Komaki H."/>
            <person name="Tamura T."/>
        </authorList>
    </citation>
    <scope>NUCLEOTIDE SEQUENCE [LARGE SCALE GENOMIC DNA]</scope>
    <source>
        <strain evidence="5 6">NBRC 104113</strain>
    </source>
</reference>
<keyword evidence="1 5" id="KW-0489">Methyltransferase</keyword>
<dbReference type="GO" id="GO:0032259">
    <property type="term" value="P:methylation"/>
    <property type="evidence" value="ECO:0007669"/>
    <property type="project" value="UniProtKB-KW"/>
</dbReference>
<gene>
    <name evidence="5" type="ORF">Msi02_75400</name>
</gene>
<dbReference type="EMBL" id="BOOF01000058">
    <property type="protein sequence ID" value="GIH66723.1"/>
    <property type="molecule type" value="Genomic_DNA"/>
</dbReference>
<organism evidence="5 6">
    <name type="scientific">Microbispora siamensis</name>
    <dbReference type="NCBI Taxonomy" id="564413"/>
    <lineage>
        <taxon>Bacteria</taxon>
        <taxon>Bacillati</taxon>
        <taxon>Actinomycetota</taxon>
        <taxon>Actinomycetes</taxon>
        <taxon>Streptosporangiales</taxon>
        <taxon>Streptosporangiaceae</taxon>
        <taxon>Microbispora</taxon>
    </lineage>
</organism>
<evidence type="ECO:0000259" key="4">
    <source>
        <dbReference type="Pfam" id="PF13649"/>
    </source>
</evidence>
<keyword evidence="2" id="KW-0808">Transferase</keyword>
<keyword evidence="3" id="KW-0949">S-adenosyl-L-methionine</keyword>
<evidence type="ECO:0000256" key="3">
    <source>
        <dbReference type="ARBA" id="ARBA00022691"/>
    </source>
</evidence>
<dbReference type="CDD" id="cd02440">
    <property type="entry name" value="AdoMet_MTases"/>
    <property type="match status" value="1"/>
</dbReference>
<dbReference type="Proteomes" id="UP000660454">
    <property type="component" value="Unassembled WGS sequence"/>
</dbReference>
<keyword evidence="6" id="KW-1185">Reference proteome</keyword>
<accession>A0ABQ4GZ72</accession>
<protein>
    <submittedName>
        <fullName evidence="5">Methyltransferase</fullName>
    </submittedName>
</protein>
<dbReference type="Pfam" id="PF13649">
    <property type="entry name" value="Methyltransf_25"/>
    <property type="match status" value="1"/>
</dbReference>
<evidence type="ECO:0000256" key="2">
    <source>
        <dbReference type="ARBA" id="ARBA00022679"/>
    </source>
</evidence>
<evidence type="ECO:0000256" key="1">
    <source>
        <dbReference type="ARBA" id="ARBA00022603"/>
    </source>
</evidence>
<dbReference type="PANTHER" id="PTHR43464">
    <property type="entry name" value="METHYLTRANSFERASE"/>
    <property type="match status" value="1"/>
</dbReference>
<evidence type="ECO:0000313" key="5">
    <source>
        <dbReference type="EMBL" id="GIH66723.1"/>
    </source>
</evidence>
<proteinExistence type="predicted"/>
<dbReference type="InterPro" id="IPR029063">
    <property type="entry name" value="SAM-dependent_MTases_sf"/>
</dbReference>
<comment type="caution">
    <text evidence="5">The sequence shown here is derived from an EMBL/GenBank/DDBJ whole genome shotgun (WGS) entry which is preliminary data.</text>
</comment>
<evidence type="ECO:0000313" key="6">
    <source>
        <dbReference type="Proteomes" id="UP000660454"/>
    </source>
</evidence>
<dbReference type="SUPFAM" id="SSF53335">
    <property type="entry name" value="S-adenosyl-L-methionine-dependent methyltransferases"/>
    <property type="match status" value="1"/>
</dbReference>
<dbReference type="GO" id="GO:0008168">
    <property type="term" value="F:methyltransferase activity"/>
    <property type="evidence" value="ECO:0007669"/>
    <property type="project" value="UniProtKB-KW"/>
</dbReference>
<dbReference type="PANTHER" id="PTHR43464:SF19">
    <property type="entry name" value="UBIQUINONE BIOSYNTHESIS O-METHYLTRANSFERASE, MITOCHONDRIAL"/>
    <property type="match status" value="1"/>
</dbReference>